<dbReference type="GO" id="GO:0016757">
    <property type="term" value="F:glycosyltransferase activity"/>
    <property type="evidence" value="ECO:0007669"/>
    <property type="project" value="UniProtKB-KW"/>
</dbReference>
<proteinExistence type="predicted"/>
<feature type="domain" description="Glycosyl transferase family 1" evidence="3">
    <location>
        <begin position="198"/>
        <end position="353"/>
    </location>
</feature>
<gene>
    <name evidence="5" type="ORF">EJ419_00750</name>
</gene>
<dbReference type="GO" id="GO:1901137">
    <property type="term" value="P:carbohydrate derivative biosynthetic process"/>
    <property type="evidence" value="ECO:0007669"/>
    <property type="project" value="UniProtKB-ARBA"/>
</dbReference>
<evidence type="ECO:0000259" key="3">
    <source>
        <dbReference type="Pfam" id="PF00534"/>
    </source>
</evidence>
<dbReference type="EMBL" id="RXLP01000002">
    <property type="protein sequence ID" value="TCD54953.1"/>
    <property type="molecule type" value="Genomic_DNA"/>
</dbReference>
<reference evidence="5 6" key="1">
    <citation type="submission" date="2018-12" db="EMBL/GenBank/DDBJ databases">
        <title>Alloscrdovia theropitheci sp. nov: a novel taxon from the feces of the bleeding-herat monkey (Theropithecus geleda).</title>
        <authorList>
            <person name="Modesto M."/>
        </authorList>
    </citation>
    <scope>NUCLEOTIDE SEQUENCE [LARGE SCALE GENOMIC DNA]</scope>
    <source>
        <strain evidence="5 6">GLDI4/2</strain>
    </source>
</reference>
<comment type="caution">
    <text evidence="5">The sequence shown here is derived from an EMBL/GenBank/DDBJ whole genome shotgun (WGS) entry which is preliminary data.</text>
</comment>
<dbReference type="RefSeq" id="WP_131283010.1">
    <property type="nucleotide sequence ID" value="NZ_RXLP01000002.1"/>
</dbReference>
<dbReference type="OrthoDB" id="9802525at2"/>
<evidence type="ECO:0000313" key="6">
    <source>
        <dbReference type="Proteomes" id="UP000291289"/>
    </source>
</evidence>
<dbReference type="Pfam" id="PF13439">
    <property type="entry name" value="Glyco_transf_4"/>
    <property type="match status" value="1"/>
</dbReference>
<dbReference type="Proteomes" id="UP000291289">
    <property type="component" value="Unassembled WGS sequence"/>
</dbReference>
<name>A0A4R0QRH1_9BIFI</name>
<evidence type="ECO:0000256" key="1">
    <source>
        <dbReference type="ARBA" id="ARBA00022676"/>
    </source>
</evidence>
<dbReference type="InterPro" id="IPR028098">
    <property type="entry name" value="Glyco_trans_4-like_N"/>
</dbReference>
<dbReference type="InterPro" id="IPR050194">
    <property type="entry name" value="Glycosyltransferase_grp1"/>
</dbReference>
<dbReference type="InterPro" id="IPR001296">
    <property type="entry name" value="Glyco_trans_1"/>
</dbReference>
<accession>A0A4R0QRH1</accession>
<dbReference type="Gene3D" id="3.40.50.2000">
    <property type="entry name" value="Glycogen Phosphorylase B"/>
    <property type="match status" value="2"/>
</dbReference>
<keyword evidence="2 5" id="KW-0808">Transferase</keyword>
<sequence>MDTLTIALVVDTLGNAGNGTSNSAAQFAKELEAEGVHVRLVGVGAPDKRFRAREQYIPIVSEFARPHQVVFAKPDEELFKRAFDGVDAIHIYMPFPFGRAALKYCLSHNVPVTAGFHVQSENIISNAPFLGLVPHMVERIYRWMKKGFYDLIDHIHVPTHMEEGQLVAHGFHQKLHVFSNGYDDALFAERDEEPRWATPERKRFVIVASGRLSEEKSHETLIRAINLSQHKHDIELRIAGAGPREKQLRALASQNLDDGSWSIQFVSHEKMPDFLANANLFVHCSKADIEGISVIEAMAVGVVPVIASAHLSAARDFALCNESLFQVGDARELASLIDYWIDNPSQRAQWGQTYAQHTRKTYSIKQSIHKFIEMEREAIGI</sequence>
<evidence type="ECO:0000313" key="5">
    <source>
        <dbReference type="EMBL" id="TCD54953.1"/>
    </source>
</evidence>
<dbReference type="Pfam" id="PF00534">
    <property type="entry name" value="Glycos_transf_1"/>
    <property type="match status" value="1"/>
</dbReference>
<keyword evidence="1" id="KW-0328">Glycosyltransferase</keyword>
<dbReference type="SUPFAM" id="SSF53756">
    <property type="entry name" value="UDP-Glycosyltransferase/glycogen phosphorylase"/>
    <property type="match status" value="1"/>
</dbReference>
<feature type="domain" description="Glycosyltransferase subfamily 4-like N-terminal" evidence="4">
    <location>
        <begin position="18"/>
        <end position="184"/>
    </location>
</feature>
<protein>
    <submittedName>
        <fullName evidence="5">Glycosyltransferase</fullName>
    </submittedName>
</protein>
<dbReference type="PANTHER" id="PTHR45947">
    <property type="entry name" value="SULFOQUINOVOSYL TRANSFERASE SQD2"/>
    <property type="match status" value="1"/>
</dbReference>
<evidence type="ECO:0000259" key="4">
    <source>
        <dbReference type="Pfam" id="PF13439"/>
    </source>
</evidence>
<keyword evidence="6" id="KW-1185">Reference proteome</keyword>
<evidence type="ECO:0000256" key="2">
    <source>
        <dbReference type="ARBA" id="ARBA00022679"/>
    </source>
</evidence>
<organism evidence="5 6">
    <name type="scientific">Alloscardovia theropitheci</name>
    <dbReference type="NCBI Taxonomy" id="2496842"/>
    <lineage>
        <taxon>Bacteria</taxon>
        <taxon>Bacillati</taxon>
        <taxon>Actinomycetota</taxon>
        <taxon>Actinomycetes</taxon>
        <taxon>Bifidobacteriales</taxon>
        <taxon>Bifidobacteriaceae</taxon>
        <taxon>Alloscardovia</taxon>
    </lineage>
</organism>
<dbReference type="AlphaFoldDB" id="A0A4R0QRH1"/>
<dbReference type="PANTHER" id="PTHR45947:SF3">
    <property type="entry name" value="SULFOQUINOVOSYL TRANSFERASE SQD2"/>
    <property type="match status" value="1"/>
</dbReference>